<organism evidence="1 2">
    <name type="scientific">Parasponia andersonii</name>
    <name type="common">Sponia andersonii</name>
    <dbReference type="NCBI Taxonomy" id="3476"/>
    <lineage>
        <taxon>Eukaryota</taxon>
        <taxon>Viridiplantae</taxon>
        <taxon>Streptophyta</taxon>
        <taxon>Embryophyta</taxon>
        <taxon>Tracheophyta</taxon>
        <taxon>Spermatophyta</taxon>
        <taxon>Magnoliopsida</taxon>
        <taxon>eudicotyledons</taxon>
        <taxon>Gunneridae</taxon>
        <taxon>Pentapetalae</taxon>
        <taxon>rosids</taxon>
        <taxon>fabids</taxon>
        <taxon>Rosales</taxon>
        <taxon>Cannabaceae</taxon>
        <taxon>Parasponia</taxon>
    </lineage>
</organism>
<sequence>PQSDGQTKRVNDLLKLYLRQFVSTNQKDWAKLLNVAKFSFSLQRSESTNKSPFEIVMGQQTMTPYALSISYSGKSPATFKFVKAWHEQAELARAYLNKTSKKMKKMGRQREEAC</sequence>
<dbReference type="GO" id="GO:0003676">
    <property type="term" value="F:nucleic acid binding"/>
    <property type="evidence" value="ECO:0007669"/>
    <property type="project" value="InterPro"/>
</dbReference>
<dbReference type="OrthoDB" id="999881at2759"/>
<keyword evidence="2" id="KW-1185">Reference proteome</keyword>
<dbReference type="Proteomes" id="UP000237105">
    <property type="component" value="Unassembled WGS sequence"/>
</dbReference>
<dbReference type="InterPro" id="IPR012337">
    <property type="entry name" value="RNaseH-like_sf"/>
</dbReference>
<dbReference type="AlphaFoldDB" id="A0A2P5B6C7"/>
<protein>
    <submittedName>
        <fullName evidence="1">Ribonuclease H-like domain containing protein</fullName>
    </submittedName>
</protein>
<dbReference type="STRING" id="3476.A0A2P5B6C7"/>
<feature type="non-terminal residue" evidence="1">
    <location>
        <position position="1"/>
    </location>
</feature>
<comment type="caution">
    <text evidence="1">The sequence shown here is derived from an EMBL/GenBank/DDBJ whole genome shotgun (WGS) entry which is preliminary data.</text>
</comment>
<name>A0A2P5B6C7_PARAD</name>
<dbReference type="EMBL" id="JXTB01000352">
    <property type="protein sequence ID" value="PON44351.1"/>
    <property type="molecule type" value="Genomic_DNA"/>
</dbReference>
<gene>
    <name evidence="1" type="ORF">PanWU01x14_267400</name>
</gene>
<proteinExistence type="predicted"/>
<evidence type="ECO:0000313" key="2">
    <source>
        <dbReference type="Proteomes" id="UP000237105"/>
    </source>
</evidence>
<evidence type="ECO:0000313" key="1">
    <source>
        <dbReference type="EMBL" id="PON44351.1"/>
    </source>
</evidence>
<dbReference type="Gene3D" id="3.30.420.10">
    <property type="entry name" value="Ribonuclease H-like superfamily/Ribonuclease H"/>
    <property type="match status" value="1"/>
</dbReference>
<accession>A0A2P5B6C7</accession>
<reference evidence="2" key="1">
    <citation type="submission" date="2016-06" db="EMBL/GenBank/DDBJ databases">
        <title>Parallel loss of symbiosis genes in relatives of nitrogen-fixing non-legume Parasponia.</title>
        <authorList>
            <person name="Van Velzen R."/>
            <person name="Holmer R."/>
            <person name="Bu F."/>
            <person name="Rutten L."/>
            <person name="Van Zeijl A."/>
            <person name="Liu W."/>
            <person name="Santuari L."/>
            <person name="Cao Q."/>
            <person name="Sharma T."/>
            <person name="Shen D."/>
            <person name="Roswanjaya Y."/>
            <person name="Wardhani T."/>
            <person name="Kalhor M.S."/>
            <person name="Jansen J."/>
            <person name="Van den Hoogen J."/>
            <person name="Gungor B."/>
            <person name="Hartog M."/>
            <person name="Hontelez J."/>
            <person name="Verver J."/>
            <person name="Yang W.-C."/>
            <person name="Schijlen E."/>
            <person name="Repin R."/>
            <person name="Schilthuizen M."/>
            <person name="Schranz E."/>
            <person name="Heidstra R."/>
            <person name="Miyata K."/>
            <person name="Fedorova E."/>
            <person name="Kohlen W."/>
            <person name="Bisseling T."/>
            <person name="Smit S."/>
            <person name="Geurts R."/>
        </authorList>
    </citation>
    <scope>NUCLEOTIDE SEQUENCE [LARGE SCALE GENOMIC DNA]</scope>
    <source>
        <strain evidence="2">cv. WU1-14</strain>
    </source>
</reference>
<dbReference type="SUPFAM" id="SSF53098">
    <property type="entry name" value="Ribonuclease H-like"/>
    <property type="match status" value="1"/>
</dbReference>
<dbReference type="InterPro" id="IPR036397">
    <property type="entry name" value="RNaseH_sf"/>
</dbReference>